<evidence type="ECO:0000256" key="3">
    <source>
        <dbReference type="ARBA" id="ARBA00023163"/>
    </source>
</evidence>
<reference evidence="6 7" key="1">
    <citation type="journal article" date="2013" name="Nat. Commun.">
        <title>Genome sequence and functional genomic analysis of the oil-degrading bacterium Oleispira antarctica.</title>
        <authorList>
            <person name="Kube M."/>
            <person name="Chernikova T.N."/>
            <person name="Al-Ramahi Y."/>
            <person name="Beloqui A."/>
            <person name="Lopez-Cortez N."/>
            <person name="Guazzaroni M.E."/>
            <person name="Heipieper H.J."/>
            <person name="Klages S."/>
            <person name="Kotsyurbenko O.R."/>
            <person name="Langer I."/>
            <person name="Nechitaylo T.Y."/>
            <person name="Lunsdorf H."/>
            <person name="Fernandez M."/>
            <person name="Juarez S."/>
            <person name="Ciordia S."/>
            <person name="Singer A."/>
            <person name="Kagan O."/>
            <person name="Egorova O."/>
            <person name="Petit P.A."/>
            <person name="Stogios P."/>
            <person name="Kim Y."/>
            <person name="Tchigvintsev A."/>
            <person name="Flick R."/>
            <person name="Denaro R."/>
            <person name="Genovese M."/>
            <person name="Albar J.P."/>
            <person name="Reva O.N."/>
            <person name="Martinez-Gomariz M."/>
            <person name="Tran H."/>
            <person name="Ferrer M."/>
            <person name="Savchenko A."/>
            <person name="Yakunin A.F."/>
            <person name="Yakimov M.M."/>
            <person name="Golyshina O.V."/>
            <person name="Reinhardt R."/>
            <person name="Golyshin P.N."/>
        </authorList>
    </citation>
    <scope>NUCLEOTIDE SEQUENCE [LARGE SCALE GENOMIC DNA]</scope>
</reference>
<dbReference type="InterPro" id="IPR011075">
    <property type="entry name" value="TetR_C"/>
</dbReference>
<evidence type="ECO:0000313" key="7">
    <source>
        <dbReference type="Proteomes" id="UP000032749"/>
    </source>
</evidence>
<keyword evidence="3" id="KW-0804">Transcription</keyword>
<dbReference type="Gene3D" id="1.10.357.10">
    <property type="entry name" value="Tetracycline Repressor, domain 2"/>
    <property type="match status" value="1"/>
</dbReference>
<dbReference type="GO" id="GO:0003677">
    <property type="term" value="F:DNA binding"/>
    <property type="evidence" value="ECO:0007669"/>
    <property type="project" value="UniProtKB-UniRule"/>
</dbReference>
<dbReference type="Proteomes" id="UP000032749">
    <property type="component" value="Chromosome"/>
</dbReference>
<gene>
    <name evidence="6" type="ORF">OLEAN_C08040</name>
</gene>
<dbReference type="SUPFAM" id="SSF48498">
    <property type="entry name" value="Tetracyclin repressor-like, C-terminal domain"/>
    <property type="match status" value="1"/>
</dbReference>
<sequence length="200" mass="22861">MNRPRRSEHTREALIIAGIEQLSEHGYHGTGIKQILDEVNVPKGSFYNFFASKEAFVAEVIGHYSRDLLNQLSEFMTGEGKTLTPIEQLRTIYRYSLKQYASHEFKKSCLVGSIATEISAESEMCRIELEAAMKQWLIFFSAIFEQAQIQQLVRDDISPTDMAAVYWAAWEGALIKMKMSADTQPVKKIMELMIETLLKK</sequence>
<evidence type="ECO:0000256" key="1">
    <source>
        <dbReference type="ARBA" id="ARBA00023015"/>
    </source>
</evidence>
<dbReference type="OrthoDB" id="4541465at2"/>
<dbReference type="InterPro" id="IPR009057">
    <property type="entry name" value="Homeodomain-like_sf"/>
</dbReference>
<keyword evidence="7" id="KW-1185">Reference proteome</keyword>
<dbReference type="PROSITE" id="PS50977">
    <property type="entry name" value="HTH_TETR_2"/>
    <property type="match status" value="1"/>
</dbReference>
<evidence type="ECO:0000256" key="2">
    <source>
        <dbReference type="ARBA" id="ARBA00023125"/>
    </source>
</evidence>
<organism evidence="6 7">
    <name type="scientific">Oleispira antarctica RB-8</name>
    <dbReference type="NCBI Taxonomy" id="698738"/>
    <lineage>
        <taxon>Bacteria</taxon>
        <taxon>Pseudomonadati</taxon>
        <taxon>Pseudomonadota</taxon>
        <taxon>Gammaproteobacteria</taxon>
        <taxon>Oceanospirillales</taxon>
        <taxon>Oceanospirillaceae</taxon>
        <taxon>Oleispira</taxon>
    </lineage>
</organism>
<keyword evidence="1" id="KW-0805">Transcription regulation</keyword>
<dbReference type="HOGENOM" id="CLU_069356_28_1_6"/>
<protein>
    <submittedName>
        <fullName evidence="6">Transcriptional regulator, TetR family protein</fullName>
    </submittedName>
</protein>
<dbReference type="InterPro" id="IPR001647">
    <property type="entry name" value="HTH_TetR"/>
</dbReference>
<dbReference type="InterPro" id="IPR036271">
    <property type="entry name" value="Tet_transcr_reg_TetR-rel_C_sf"/>
</dbReference>
<evidence type="ECO:0000313" key="6">
    <source>
        <dbReference type="EMBL" id="CCK74980.1"/>
    </source>
</evidence>
<accession>R4YKW4</accession>
<dbReference type="Pfam" id="PF16925">
    <property type="entry name" value="TetR_C_13"/>
    <property type="match status" value="1"/>
</dbReference>
<dbReference type="EMBL" id="FO203512">
    <property type="protein sequence ID" value="CCK74980.1"/>
    <property type="molecule type" value="Genomic_DNA"/>
</dbReference>
<dbReference type="STRING" id="698738.OLEAN_C08040"/>
<evidence type="ECO:0000259" key="5">
    <source>
        <dbReference type="PROSITE" id="PS50977"/>
    </source>
</evidence>
<dbReference type="PANTHER" id="PTHR47506:SF6">
    <property type="entry name" value="HTH-TYPE TRANSCRIPTIONAL REPRESSOR NEMR"/>
    <property type="match status" value="1"/>
</dbReference>
<dbReference type="AlphaFoldDB" id="R4YKW4"/>
<dbReference type="KEGG" id="oai:OLEAN_C08040"/>
<dbReference type="SUPFAM" id="SSF46689">
    <property type="entry name" value="Homeodomain-like"/>
    <property type="match status" value="1"/>
</dbReference>
<name>R4YKW4_OLEAN</name>
<dbReference type="Pfam" id="PF00440">
    <property type="entry name" value="TetR_N"/>
    <property type="match status" value="1"/>
</dbReference>
<proteinExistence type="predicted"/>
<evidence type="ECO:0000256" key="4">
    <source>
        <dbReference type="PROSITE-ProRule" id="PRU00335"/>
    </source>
</evidence>
<feature type="DNA-binding region" description="H-T-H motif" evidence="4">
    <location>
        <begin position="31"/>
        <end position="50"/>
    </location>
</feature>
<keyword evidence="2 4" id="KW-0238">DNA-binding</keyword>
<dbReference type="PATRIC" id="fig|698738.3.peg.838"/>
<feature type="domain" description="HTH tetR-type" evidence="5">
    <location>
        <begin position="8"/>
        <end position="68"/>
    </location>
</feature>
<dbReference type="PANTHER" id="PTHR47506">
    <property type="entry name" value="TRANSCRIPTIONAL REGULATORY PROTEIN"/>
    <property type="match status" value="1"/>
</dbReference>